<keyword evidence="2" id="KW-0547">Nucleotide-binding</keyword>
<dbReference type="AlphaFoldDB" id="A0A2S9Q2A8"/>
<dbReference type="PRINTS" id="PR01438">
    <property type="entry name" value="UNVRSLSTRESS"/>
</dbReference>
<evidence type="ECO:0000256" key="2">
    <source>
        <dbReference type="ARBA" id="ARBA00022741"/>
    </source>
</evidence>
<comment type="caution">
    <text evidence="5">The sequence shown here is derived from an EMBL/GenBank/DDBJ whole genome shotgun (WGS) entry which is preliminary data.</text>
</comment>
<feature type="domain" description="UspA" evidence="4">
    <location>
        <begin position="159"/>
        <end position="288"/>
    </location>
</feature>
<proteinExistence type="inferred from homology"/>
<dbReference type="Proteomes" id="UP000239322">
    <property type="component" value="Unassembled WGS sequence"/>
</dbReference>
<organism evidence="5 6">
    <name type="scientific">Streptomyces solincola</name>
    <dbReference type="NCBI Taxonomy" id="2100817"/>
    <lineage>
        <taxon>Bacteria</taxon>
        <taxon>Bacillati</taxon>
        <taxon>Actinomycetota</taxon>
        <taxon>Actinomycetes</taxon>
        <taxon>Kitasatosporales</taxon>
        <taxon>Streptomycetaceae</taxon>
        <taxon>Streptomyces</taxon>
    </lineage>
</organism>
<dbReference type="InterPro" id="IPR014729">
    <property type="entry name" value="Rossmann-like_a/b/a_fold"/>
</dbReference>
<dbReference type="GO" id="GO:0005524">
    <property type="term" value="F:ATP binding"/>
    <property type="evidence" value="ECO:0007669"/>
    <property type="project" value="UniProtKB-KW"/>
</dbReference>
<reference evidence="5 6" key="1">
    <citation type="submission" date="2018-03" db="EMBL/GenBank/DDBJ databases">
        <title>Novel Streptomyces sp. from soil.</title>
        <authorList>
            <person name="Tan G.Y.A."/>
            <person name="Lee Z.Y."/>
        </authorList>
    </citation>
    <scope>NUCLEOTIDE SEQUENCE [LARGE SCALE GENOMIC DNA]</scope>
    <source>
        <strain evidence="5 6">ST5x</strain>
    </source>
</reference>
<dbReference type="InterPro" id="IPR006015">
    <property type="entry name" value="Universal_stress_UspA"/>
</dbReference>
<name>A0A2S9Q2A8_9ACTN</name>
<comment type="similarity">
    <text evidence="1">Belongs to the universal stress protein A family.</text>
</comment>
<dbReference type="Pfam" id="PF00582">
    <property type="entry name" value="Usp"/>
    <property type="match status" value="2"/>
</dbReference>
<feature type="domain" description="UspA" evidence="4">
    <location>
        <begin position="14"/>
        <end position="149"/>
    </location>
</feature>
<gene>
    <name evidence="5" type="ORF">C6N75_02430</name>
</gene>
<dbReference type="Gene3D" id="3.40.50.620">
    <property type="entry name" value="HUPs"/>
    <property type="match status" value="2"/>
</dbReference>
<dbReference type="PANTHER" id="PTHR46268">
    <property type="entry name" value="STRESS RESPONSE PROTEIN NHAX"/>
    <property type="match status" value="1"/>
</dbReference>
<keyword evidence="6" id="KW-1185">Reference proteome</keyword>
<evidence type="ECO:0000313" key="5">
    <source>
        <dbReference type="EMBL" id="PRH80768.1"/>
    </source>
</evidence>
<evidence type="ECO:0000256" key="3">
    <source>
        <dbReference type="ARBA" id="ARBA00022840"/>
    </source>
</evidence>
<accession>A0A2S9Q2A8</accession>
<dbReference type="RefSeq" id="WP_105867166.1">
    <property type="nucleotide sequence ID" value="NZ_PVLV01000034.1"/>
</dbReference>
<evidence type="ECO:0000259" key="4">
    <source>
        <dbReference type="Pfam" id="PF00582"/>
    </source>
</evidence>
<sequence>MTSTPPRPAAHPQVVVGVDPAAPQLPALTWAADEAARRCLPLRLVVSVPPLHDTQHVDTVPHYMSLQAQGDKALVQAAATAGALHPGLTTVTELADGVPAAVLCRRAEQHGGLVVVGSRRLGRAAELFSASSVALPVSARAGCPVVVVPDTGPATDAARFVVGVDGSDGARSALAFAFQEAGLRQAEVLAVWAWRQPLVRLGDDTEGLAERQRFLAEAVAGHREAYPDVPLSTKVVRGHPVEELGRLSAAARAVVVGRRGRGGWTGMRIGSVAHGLLHRAESTVIVVPERVR</sequence>
<dbReference type="PANTHER" id="PTHR46268:SF27">
    <property type="entry name" value="UNIVERSAL STRESS PROTEIN RV2623"/>
    <property type="match status" value="1"/>
</dbReference>
<dbReference type="EMBL" id="PVLV01000034">
    <property type="protein sequence ID" value="PRH80768.1"/>
    <property type="molecule type" value="Genomic_DNA"/>
</dbReference>
<dbReference type="OrthoDB" id="3404132at2"/>
<keyword evidence="3" id="KW-0067">ATP-binding</keyword>
<protein>
    <submittedName>
        <fullName evidence="5">Universal stress protein</fullName>
    </submittedName>
</protein>
<evidence type="ECO:0000256" key="1">
    <source>
        <dbReference type="ARBA" id="ARBA00008791"/>
    </source>
</evidence>
<dbReference type="InterPro" id="IPR006016">
    <property type="entry name" value="UspA"/>
</dbReference>
<dbReference type="SUPFAM" id="SSF52402">
    <property type="entry name" value="Adenine nucleotide alpha hydrolases-like"/>
    <property type="match status" value="2"/>
</dbReference>
<evidence type="ECO:0000313" key="6">
    <source>
        <dbReference type="Proteomes" id="UP000239322"/>
    </source>
</evidence>